<dbReference type="Proteomes" id="UP001310386">
    <property type="component" value="Unassembled WGS sequence"/>
</dbReference>
<evidence type="ECO:0000313" key="2">
    <source>
        <dbReference type="EMBL" id="MEB3100997.1"/>
    </source>
</evidence>
<sequence length="162" mass="18227">MRFRCRGFADTAGHWAEDIIGTAKSLGLVDGIGGNLFEPDQYIERQSAAKLIAVGLFRGELKDGDVPVIQHFPDIPPDLWSFGWVEEASSVAHESVHRNIGEESLILICRNKRNLFEHAGFNQRRCLCRPANSMLHRVRLEYSIFLKYAMLEAGISGKGRSR</sequence>
<accession>A0ABU5ZGK2</accession>
<gene>
    <name evidence="2" type="ORF">VF724_04905</name>
</gene>
<dbReference type="InterPro" id="IPR001119">
    <property type="entry name" value="SLH_dom"/>
</dbReference>
<reference evidence="2" key="1">
    <citation type="submission" date="2023-12" db="EMBL/GenBank/DDBJ databases">
        <title>Fervidustalea candida gen. nov., sp. nov., a novel member of the family Paenibacillaceae isolated from a geothermal area.</title>
        <authorList>
            <person name="Li W.-J."/>
            <person name="Jiao J.-Y."/>
            <person name="Chen Y."/>
        </authorList>
    </citation>
    <scope>NUCLEOTIDE SEQUENCE</scope>
    <source>
        <strain evidence="2">SYSU GA230002</strain>
    </source>
</reference>
<dbReference type="RefSeq" id="WP_371753113.1">
    <property type="nucleotide sequence ID" value="NZ_JAYJLD010000005.1"/>
</dbReference>
<organism evidence="2 3">
    <name type="scientific">Ferviditalea candida</name>
    <dbReference type="NCBI Taxonomy" id="3108399"/>
    <lineage>
        <taxon>Bacteria</taxon>
        <taxon>Bacillati</taxon>
        <taxon>Bacillota</taxon>
        <taxon>Bacilli</taxon>
        <taxon>Bacillales</taxon>
        <taxon>Paenibacillaceae</taxon>
        <taxon>Ferviditalea</taxon>
    </lineage>
</organism>
<dbReference type="Pfam" id="PF00395">
    <property type="entry name" value="SLH"/>
    <property type="match status" value="1"/>
</dbReference>
<dbReference type="PROSITE" id="PS51272">
    <property type="entry name" value="SLH"/>
    <property type="match status" value="1"/>
</dbReference>
<feature type="domain" description="SLH" evidence="1">
    <location>
        <begin position="3"/>
        <end position="66"/>
    </location>
</feature>
<evidence type="ECO:0000313" key="3">
    <source>
        <dbReference type="Proteomes" id="UP001310386"/>
    </source>
</evidence>
<dbReference type="EMBL" id="JAYJLD010000005">
    <property type="protein sequence ID" value="MEB3100997.1"/>
    <property type="molecule type" value="Genomic_DNA"/>
</dbReference>
<protein>
    <submittedName>
        <fullName evidence="2">S-layer homology domain-containing protein</fullName>
    </submittedName>
</protein>
<name>A0ABU5ZGK2_9BACL</name>
<comment type="caution">
    <text evidence="2">The sequence shown here is derived from an EMBL/GenBank/DDBJ whole genome shotgun (WGS) entry which is preliminary data.</text>
</comment>
<proteinExistence type="predicted"/>
<evidence type="ECO:0000259" key="1">
    <source>
        <dbReference type="PROSITE" id="PS51272"/>
    </source>
</evidence>
<keyword evidence="3" id="KW-1185">Reference proteome</keyword>